<reference evidence="1" key="1">
    <citation type="submission" date="2024-09" db="EMBL/GenBank/DDBJ databases">
        <title>Black Yeasts Isolated from many extreme environments.</title>
        <authorList>
            <person name="Coleine C."/>
            <person name="Stajich J.E."/>
            <person name="Selbmann L."/>
        </authorList>
    </citation>
    <scope>NUCLEOTIDE SEQUENCE</scope>
    <source>
        <strain evidence="1">CCFEE 5737</strain>
    </source>
</reference>
<evidence type="ECO:0000313" key="1">
    <source>
        <dbReference type="EMBL" id="KAK3062233.1"/>
    </source>
</evidence>
<comment type="caution">
    <text evidence="1">The sequence shown here is derived from an EMBL/GenBank/DDBJ whole genome shotgun (WGS) entry which is preliminary data.</text>
</comment>
<name>A0ACC3D631_9PEZI</name>
<evidence type="ECO:0000313" key="2">
    <source>
        <dbReference type="Proteomes" id="UP001186974"/>
    </source>
</evidence>
<accession>A0ACC3D631</accession>
<organism evidence="1 2">
    <name type="scientific">Coniosporium uncinatum</name>
    <dbReference type="NCBI Taxonomy" id="93489"/>
    <lineage>
        <taxon>Eukaryota</taxon>
        <taxon>Fungi</taxon>
        <taxon>Dikarya</taxon>
        <taxon>Ascomycota</taxon>
        <taxon>Pezizomycotina</taxon>
        <taxon>Dothideomycetes</taxon>
        <taxon>Dothideomycetes incertae sedis</taxon>
        <taxon>Coniosporium</taxon>
    </lineage>
</organism>
<gene>
    <name evidence="1" type="ORF">LTS18_004553</name>
</gene>
<dbReference type="EMBL" id="JAWDJW010007401">
    <property type="protein sequence ID" value="KAK3062233.1"/>
    <property type="molecule type" value="Genomic_DNA"/>
</dbReference>
<protein>
    <submittedName>
        <fullName evidence="1">Uncharacterized protein</fullName>
    </submittedName>
</protein>
<sequence>MRFVARKANPCLRIIKRARFSNFERAHIIDAARNPIDLDERQIHAVSARIELDLRVGSAFTRMQTMQLKPLLEHLQTESDSKIISYGSCQFPTLGFIVDRYFRVQNFVPEPFWKISVIYEKDGAKVTFNWKRVHLFDRLAVTILFERCLAARTARVTKMDKKATRKWKPLPLATVELQKCGSRFLRMDSQRVMKVAEDLYTKGWISYPRTETDQFDRGASSRSRRRIAAGGRNNDKAHPPIHPVNYVASTSLSDEERRVYEFVVRRFLACCAEDALGEQTTISILYGPETFTANGLIVIQRNYLDVYPYDKWESSQQLPAFAMGETFVPTEARIGEGKTSAPGYLTEAELIALMDANGIGTDATMAEHIGKIKERRYVMTRTRGLGCCGGGGGDGRWEWRGGGGGGCA</sequence>
<proteinExistence type="predicted"/>
<dbReference type="Proteomes" id="UP001186974">
    <property type="component" value="Unassembled WGS sequence"/>
</dbReference>
<keyword evidence="2" id="KW-1185">Reference proteome</keyword>